<dbReference type="EMBL" id="BMNT01000005">
    <property type="protein sequence ID" value="GGK71185.1"/>
    <property type="molecule type" value="Genomic_DNA"/>
</dbReference>
<accession>A0A917QW66</accession>
<sequence length="115" mass="12902">MSSDTWPVHGPWTQEHCDEGIEEGKRQRKEEALSKVRALARLAGWAQGRIEGWLQGWIEAVLVVLEARGVRVSAVDRERVTGCRDADQLEVWLRRSVAVESPQELFAGPEPARSA</sequence>
<organism evidence="2 3">
    <name type="scientific">Sphaerisporangium melleum</name>
    <dbReference type="NCBI Taxonomy" id="321316"/>
    <lineage>
        <taxon>Bacteria</taxon>
        <taxon>Bacillati</taxon>
        <taxon>Actinomycetota</taxon>
        <taxon>Actinomycetes</taxon>
        <taxon>Streptosporangiales</taxon>
        <taxon>Streptosporangiaceae</taxon>
        <taxon>Sphaerisporangium</taxon>
    </lineage>
</organism>
<proteinExistence type="predicted"/>
<reference evidence="2" key="2">
    <citation type="submission" date="2020-09" db="EMBL/GenBank/DDBJ databases">
        <authorList>
            <person name="Sun Q."/>
            <person name="Ohkuma M."/>
        </authorList>
    </citation>
    <scope>NUCLEOTIDE SEQUENCE</scope>
    <source>
        <strain evidence="2">JCM 13064</strain>
    </source>
</reference>
<reference evidence="2" key="1">
    <citation type="journal article" date="2014" name="Int. J. Syst. Evol. Microbiol.">
        <title>Complete genome sequence of Corynebacterium casei LMG S-19264T (=DSM 44701T), isolated from a smear-ripened cheese.</title>
        <authorList>
            <consortium name="US DOE Joint Genome Institute (JGI-PGF)"/>
            <person name="Walter F."/>
            <person name="Albersmeier A."/>
            <person name="Kalinowski J."/>
            <person name="Ruckert C."/>
        </authorList>
    </citation>
    <scope>NUCLEOTIDE SEQUENCE</scope>
    <source>
        <strain evidence="2">JCM 13064</strain>
    </source>
</reference>
<comment type="caution">
    <text evidence="2">The sequence shown here is derived from an EMBL/GenBank/DDBJ whole genome shotgun (WGS) entry which is preliminary data.</text>
</comment>
<evidence type="ECO:0000256" key="1">
    <source>
        <dbReference type="SAM" id="MobiDB-lite"/>
    </source>
</evidence>
<name>A0A917QW66_9ACTN</name>
<evidence type="ECO:0000313" key="3">
    <source>
        <dbReference type="Proteomes" id="UP000645217"/>
    </source>
</evidence>
<protein>
    <submittedName>
        <fullName evidence="2">Uncharacterized protein</fullName>
    </submittedName>
</protein>
<gene>
    <name evidence="2" type="ORF">GCM10007964_12510</name>
</gene>
<dbReference type="Proteomes" id="UP000645217">
    <property type="component" value="Unassembled WGS sequence"/>
</dbReference>
<feature type="compositionally biased region" description="Basic and acidic residues" evidence="1">
    <location>
        <begin position="15"/>
        <end position="26"/>
    </location>
</feature>
<feature type="region of interest" description="Disordered" evidence="1">
    <location>
        <begin position="1"/>
        <end position="26"/>
    </location>
</feature>
<keyword evidence="3" id="KW-1185">Reference proteome</keyword>
<evidence type="ECO:0000313" key="2">
    <source>
        <dbReference type="EMBL" id="GGK71185.1"/>
    </source>
</evidence>
<dbReference type="AlphaFoldDB" id="A0A917QW66"/>